<protein>
    <submittedName>
        <fullName evidence="1">Uncharacterized protein</fullName>
    </submittedName>
</protein>
<dbReference type="EMBL" id="PGGM01000028">
    <property type="protein sequence ID" value="PSH55600.1"/>
    <property type="molecule type" value="Genomic_DNA"/>
</dbReference>
<dbReference type="Proteomes" id="UP000241764">
    <property type="component" value="Unassembled WGS sequence"/>
</dbReference>
<keyword evidence="2" id="KW-1185">Reference proteome</keyword>
<organism evidence="1 2">
    <name type="scientific">Phyllobacterium sophorae</name>
    <dbReference type="NCBI Taxonomy" id="1520277"/>
    <lineage>
        <taxon>Bacteria</taxon>
        <taxon>Pseudomonadati</taxon>
        <taxon>Pseudomonadota</taxon>
        <taxon>Alphaproteobacteria</taxon>
        <taxon>Hyphomicrobiales</taxon>
        <taxon>Phyllobacteriaceae</taxon>
        <taxon>Phyllobacterium</taxon>
    </lineage>
</organism>
<evidence type="ECO:0000313" key="1">
    <source>
        <dbReference type="EMBL" id="PSH55600.1"/>
    </source>
</evidence>
<comment type="caution">
    <text evidence="1">The sequence shown here is derived from an EMBL/GenBank/DDBJ whole genome shotgun (WGS) entry which is preliminary data.</text>
</comment>
<accession>A0A2P7AN21</accession>
<proteinExistence type="predicted"/>
<dbReference type="AlphaFoldDB" id="A0A2P7AN21"/>
<gene>
    <name evidence="1" type="ORF">CU103_30535</name>
</gene>
<evidence type="ECO:0000313" key="2">
    <source>
        <dbReference type="Proteomes" id="UP000241764"/>
    </source>
</evidence>
<reference evidence="2" key="1">
    <citation type="submission" date="2017-11" db="EMBL/GenBank/DDBJ databases">
        <authorList>
            <person name="Kuznetsova I."/>
            <person name="Sazanova A."/>
            <person name="Chirak E."/>
            <person name="Safronova V."/>
            <person name="Willems A."/>
        </authorList>
    </citation>
    <scope>NUCLEOTIDE SEQUENCE [LARGE SCALE GENOMIC DNA]</scope>
    <source>
        <strain evidence="2">CCBAU 03422</strain>
    </source>
</reference>
<name>A0A2P7AN21_9HYPH</name>
<sequence length="140" mass="15620">MHLFDSSVNPITRTKSADEPGMTVLFCEIRSISSQRHRTTRIELSLLFTIELHMAVAAVATAAVRKDACPEMLAVEHLAVPLRRAAVAARLCDPINGKHTGIRRKTVDRDKSPAPLRWPIGAMLCSWLPLCLLLTLNRWL</sequence>